<dbReference type="STRING" id="276.THFILI_00055"/>
<reference evidence="1 2" key="1">
    <citation type="journal article" date="2015" name="Genome Announc.">
        <title>Draft Genome Sequence of the Thermophile Thermus filiformis ATCC 43280, Producer of Carotenoid-(Di)glucoside-Branched Fatty Acid (Di)esters and Source of Hyperthermostable Enzymes of Biotechnological Interest.</title>
        <authorList>
            <person name="Mandelli F."/>
            <person name="Oliveira Ramires B."/>
            <person name="Couger M.B."/>
            <person name="Paixao D.A."/>
            <person name="Camilo C.M."/>
            <person name="Polikarpov I."/>
            <person name="Prade R."/>
            <person name="Riano-Pachon D.M."/>
            <person name="Squina F.M."/>
        </authorList>
    </citation>
    <scope>NUCLEOTIDE SEQUENCE [LARGE SCALE GENOMIC DNA]</scope>
    <source>
        <strain evidence="1 2">ATCC 43280</strain>
    </source>
</reference>
<keyword evidence="2" id="KW-1185">Reference proteome</keyword>
<proteinExistence type="predicted"/>
<organism evidence="1 2">
    <name type="scientific">Thermus filiformis</name>
    <dbReference type="NCBI Taxonomy" id="276"/>
    <lineage>
        <taxon>Bacteria</taxon>
        <taxon>Thermotogati</taxon>
        <taxon>Deinococcota</taxon>
        <taxon>Deinococci</taxon>
        <taxon>Thermales</taxon>
        <taxon>Thermaceae</taxon>
        <taxon>Thermus</taxon>
    </lineage>
</organism>
<feature type="non-terminal residue" evidence="1">
    <location>
        <position position="1"/>
    </location>
</feature>
<dbReference type="EMBL" id="JPSL02000013">
    <property type="protein sequence ID" value="KIX84856.1"/>
    <property type="molecule type" value="Genomic_DNA"/>
</dbReference>
<gene>
    <name evidence="1" type="ORF">THFILI_00055</name>
</gene>
<protein>
    <submittedName>
        <fullName evidence="1">Uncharacterized protein</fullName>
    </submittedName>
</protein>
<sequence length="80" mass="8970">LRPAAPEEELWAEALLDHLTEGLTEAWDRYGAPSAALDPEGGHLASFAGPGEPEAFRAPSRREAYRVARKAWFRRILERL</sequence>
<comment type="caution">
    <text evidence="1">The sequence shown here is derived from an EMBL/GenBank/DDBJ whole genome shotgun (WGS) entry which is preliminary data.</text>
</comment>
<accession>A0A0D6XC03</accession>
<dbReference type="AlphaFoldDB" id="A0A0D6XC03"/>
<dbReference type="Proteomes" id="UP000030364">
    <property type="component" value="Unassembled WGS sequence"/>
</dbReference>
<evidence type="ECO:0000313" key="2">
    <source>
        <dbReference type="Proteomes" id="UP000030364"/>
    </source>
</evidence>
<name>A0A0D6XC03_THEFI</name>
<evidence type="ECO:0000313" key="1">
    <source>
        <dbReference type="EMBL" id="KIX84856.1"/>
    </source>
</evidence>